<name>A0AAV4D9Q1_9GAST</name>
<dbReference type="EMBL" id="BLXT01007646">
    <property type="protein sequence ID" value="GFO40978.1"/>
    <property type="molecule type" value="Genomic_DNA"/>
</dbReference>
<dbReference type="Proteomes" id="UP000735302">
    <property type="component" value="Unassembled WGS sequence"/>
</dbReference>
<protein>
    <submittedName>
        <fullName evidence="1">Jerky protein</fullName>
    </submittedName>
</protein>
<reference evidence="1 2" key="1">
    <citation type="journal article" date="2021" name="Elife">
        <title>Chloroplast acquisition without the gene transfer in kleptoplastic sea slugs, Plakobranchus ocellatus.</title>
        <authorList>
            <person name="Maeda T."/>
            <person name="Takahashi S."/>
            <person name="Yoshida T."/>
            <person name="Shimamura S."/>
            <person name="Takaki Y."/>
            <person name="Nagai Y."/>
            <person name="Toyoda A."/>
            <person name="Suzuki Y."/>
            <person name="Arimoto A."/>
            <person name="Ishii H."/>
            <person name="Satoh N."/>
            <person name="Nishiyama T."/>
            <person name="Hasebe M."/>
            <person name="Maruyama T."/>
            <person name="Minagawa J."/>
            <person name="Obokata J."/>
            <person name="Shigenobu S."/>
        </authorList>
    </citation>
    <scope>NUCLEOTIDE SEQUENCE [LARGE SCALE GENOMIC DNA]</scope>
</reference>
<accession>A0AAV4D9Q1</accession>
<organism evidence="1 2">
    <name type="scientific">Plakobranchus ocellatus</name>
    <dbReference type="NCBI Taxonomy" id="259542"/>
    <lineage>
        <taxon>Eukaryota</taxon>
        <taxon>Metazoa</taxon>
        <taxon>Spiralia</taxon>
        <taxon>Lophotrochozoa</taxon>
        <taxon>Mollusca</taxon>
        <taxon>Gastropoda</taxon>
        <taxon>Heterobranchia</taxon>
        <taxon>Euthyneura</taxon>
        <taxon>Panpulmonata</taxon>
        <taxon>Sacoglossa</taxon>
        <taxon>Placobranchoidea</taxon>
        <taxon>Plakobranchidae</taxon>
        <taxon>Plakobranchus</taxon>
    </lineage>
</organism>
<gene>
    <name evidence="1" type="ORF">PoB_006748300</name>
</gene>
<dbReference type="AlphaFoldDB" id="A0AAV4D9Q1"/>
<proteinExistence type="predicted"/>
<comment type="caution">
    <text evidence="1">The sequence shown here is derived from an EMBL/GenBank/DDBJ whole genome shotgun (WGS) entry which is preliminary data.</text>
</comment>
<keyword evidence="2" id="KW-1185">Reference proteome</keyword>
<evidence type="ECO:0000313" key="1">
    <source>
        <dbReference type="EMBL" id="GFO40978.1"/>
    </source>
</evidence>
<sequence>MVRNYICKREKYNKEDTENAIKAVRVVAWAIKKLLVSLKYKKKAARRNTALSANQEQELEECLLVISRWGFGLTRDETIHVVADFAASLNVNPFKAQPSKDWLRGFLKRRPRLTTEQGSLNS</sequence>
<evidence type="ECO:0000313" key="2">
    <source>
        <dbReference type="Proteomes" id="UP000735302"/>
    </source>
</evidence>